<reference evidence="1 2" key="1">
    <citation type="journal article" date="2010" name="Proc. Natl. Acad. Sci. U.S.A.">
        <title>Insights into evolution of multicellular fungi from the assembled chromosomes of the mushroom Coprinopsis cinerea (Coprinus cinereus).</title>
        <authorList>
            <person name="Stajich J.E."/>
            <person name="Wilke S.K."/>
            <person name="Ahren D."/>
            <person name="Au C.H."/>
            <person name="Birren B.W."/>
            <person name="Borodovsky M."/>
            <person name="Burns C."/>
            <person name="Canback B."/>
            <person name="Casselton L.A."/>
            <person name="Cheng C.K."/>
            <person name="Deng J."/>
            <person name="Dietrich F.S."/>
            <person name="Fargo D.C."/>
            <person name="Farman M.L."/>
            <person name="Gathman A.C."/>
            <person name="Goldberg J."/>
            <person name="Guigo R."/>
            <person name="Hoegger P.J."/>
            <person name="Hooker J.B."/>
            <person name="Huggins A."/>
            <person name="James T.Y."/>
            <person name="Kamada T."/>
            <person name="Kilaru S."/>
            <person name="Kodira C."/>
            <person name="Kues U."/>
            <person name="Kupfer D."/>
            <person name="Kwan H.S."/>
            <person name="Lomsadze A."/>
            <person name="Li W."/>
            <person name="Lilly W.W."/>
            <person name="Ma L.J."/>
            <person name="Mackey A.J."/>
            <person name="Manning G."/>
            <person name="Martin F."/>
            <person name="Muraguchi H."/>
            <person name="Natvig D.O."/>
            <person name="Palmerini H."/>
            <person name="Ramesh M.A."/>
            <person name="Rehmeyer C.J."/>
            <person name="Roe B.A."/>
            <person name="Shenoy N."/>
            <person name="Stanke M."/>
            <person name="Ter-Hovhannisyan V."/>
            <person name="Tunlid A."/>
            <person name="Velagapudi R."/>
            <person name="Vision T.J."/>
            <person name="Zeng Q."/>
            <person name="Zolan M.E."/>
            <person name="Pukkila P.J."/>
        </authorList>
    </citation>
    <scope>NUCLEOTIDE SEQUENCE [LARGE SCALE GENOMIC DNA]</scope>
    <source>
        <strain evidence="2">Okayama-7 / 130 / ATCC MYA-4618 / FGSC 9003</strain>
    </source>
</reference>
<gene>
    <name evidence="1" type="ORF">CC1G_15056</name>
</gene>
<dbReference type="GeneID" id="9379975"/>
<dbReference type="InParanoid" id="D6RP41"/>
<dbReference type="RefSeq" id="XP_002910722.1">
    <property type="nucleotide sequence ID" value="XM_002910676.1"/>
</dbReference>
<name>D6RP41_COPC7</name>
<accession>D6RP41</accession>
<dbReference type="eggNOG" id="ENOG502R1GM">
    <property type="taxonomic scope" value="Eukaryota"/>
</dbReference>
<dbReference type="OrthoDB" id="2953545at2759"/>
<dbReference type="VEuPathDB" id="FungiDB:CC1G_15056"/>
<dbReference type="HOGENOM" id="CLU_1049941_0_0_1"/>
<evidence type="ECO:0000313" key="1">
    <source>
        <dbReference type="EMBL" id="EFI27228.1"/>
    </source>
</evidence>
<dbReference type="EMBL" id="AACS02000008">
    <property type="protein sequence ID" value="EFI27228.1"/>
    <property type="molecule type" value="Genomic_DNA"/>
</dbReference>
<sequence length="296" mass="32700">MIHIVQGGFWNAEKTTAEKDLVLSIPGSKFHPISASIAPLPKDPSLPTWKLTTTDLADTLKGAWDCVSVDGNINLADLQALPEFTSEKLPYTAGGEPQFTQPLLGAYSEKRSGDDVVHCHCCGMQSKLSALRNHVGQHILRAIRDVPDDLLPGLRIGPNPCGWCGRHASGCQTQLVVPPGKTTYRVLSNCEYHYERMKYSAAAKSSDNQPCTNVPVPCPICARNNPNHTHLTTFWKYNLLYHMLSHHLDENSRLPPFPPDMVVLCHISREEESSLGIPVSKTQEYRQTVNIPGSQT</sequence>
<organism evidence="1 2">
    <name type="scientific">Coprinopsis cinerea (strain Okayama-7 / 130 / ATCC MYA-4618 / FGSC 9003)</name>
    <name type="common">Inky cap fungus</name>
    <name type="synonym">Hormographiella aspergillata</name>
    <dbReference type="NCBI Taxonomy" id="240176"/>
    <lineage>
        <taxon>Eukaryota</taxon>
        <taxon>Fungi</taxon>
        <taxon>Dikarya</taxon>
        <taxon>Basidiomycota</taxon>
        <taxon>Agaricomycotina</taxon>
        <taxon>Agaricomycetes</taxon>
        <taxon>Agaricomycetidae</taxon>
        <taxon>Agaricales</taxon>
        <taxon>Agaricineae</taxon>
        <taxon>Psathyrellaceae</taxon>
        <taxon>Coprinopsis</taxon>
    </lineage>
</organism>
<evidence type="ECO:0000313" key="2">
    <source>
        <dbReference type="Proteomes" id="UP000001861"/>
    </source>
</evidence>
<protein>
    <submittedName>
        <fullName evidence="1">Uncharacterized protein</fullName>
    </submittedName>
</protein>
<dbReference type="KEGG" id="cci:CC1G_15056"/>
<keyword evidence="2" id="KW-1185">Reference proteome</keyword>
<proteinExistence type="predicted"/>
<dbReference type="Proteomes" id="UP000001861">
    <property type="component" value="Unassembled WGS sequence"/>
</dbReference>
<dbReference type="AlphaFoldDB" id="D6RP41"/>
<comment type="caution">
    <text evidence="1">The sequence shown here is derived from an EMBL/GenBank/DDBJ whole genome shotgun (WGS) entry which is preliminary data.</text>
</comment>